<organism evidence="1 2">
    <name type="scientific">Brassica cretica</name>
    <name type="common">Mustard</name>
    <dbReference type="NCBI Taxonomy" id="69181"/>
    <lineage>
        <taxon>Eukaryota</taxon>
        <taxon>Viridiplantae</taxon>
        <taxon>Streptophyta</taxon>
        <taxon>Embryophyta</taxon>
        <taxon>Tracheophyta</taxon>
        <taxon>Spermatophyta</taxon>
        <taxon>Magnoliopsida</taxon>
        <taxon>eudicotyledons</taxon>
        <taxon>Gunneridae</taxon>
        <taxon>Pentapetalae</taxon>
        <taxon>rosids</taxon>
        <taxon>malvids</taxon>
        <taxon>Brassicales</taxon>
        <taxon>Brassicaceae</taxon>
        <taxon>Brassiceae</taxon>
        <taxon>Brassica</taxon>
    </lineage>
</organism>
<accession>A0A8S9QQV9</accession>
<evidence type="ECO:0000313" key="2">
    <source>
        <dbReference type="Proteomes" id="UP000712600"/>
    </source>
</evidence>
<dbReference type="EMBL" id="QGKX02000996">
    <property type="protein sequence ID" value="KAF3552750.1"/>
    <property type="molecule type" value="Genomic_DNA"/>
</dbReference>
<reference evidence="1" key="1">
    <citation type="submission" date="2019-12" db="EMBL/GenBank/DDBJ databases">
        <title>Genome sequencing and annotation of Brassica cretica.</title>
        <authorList>
            <person name="Studholme D.J."/>
            <person name="Sarris P."/>
        </authorList>
    </citation>
    <scope>NUCLEOTIDE SEQUENCE</scope>
    <source>
        <strain evidence="1">PFS-109/04</strain>
        <tissue evidence="1">Leaf</tissue>
    </source>
</reference>
<proteinExistence type="predicted"/>
<dbReference type="AlphaFoldDB" id="A0A8S9QQV9"/>
<sequence>MMCRGASVSMECPMAARILRRLSSIFCSDHLLPLRLAARKLLLCFNQLQNSKQFIQHLQDANAGNNITFFIGLYKLHRSITLPCRSFSDALALDETLPPLWGYAGVGQKFNGVAGNIGIKGDAFDHTPGACAASVAILGLSSGRALWFHESCGGVYGSVPRNSERQNLGEAKDQEDEEAVMDFREGRHAGGTFSMFVLVPGDNLVDSWYRSRSVGLVYCNLPPEVSHNQCWDNLALCSHGIWRILGMLSQNLKVERNPEAGWTVVKESVGCVDLQGDLPVYPFDSKSSLPGRLLLISRWILGSNGTVILLQNPEMLLGPEGHFWSPEASLDPEVAFRTRGLSKDPEVVWEPGGPGGRLGSRRSFGNPEVLDPEVVFRTQRSFRDPEVVWEPGGPGGQLEPGGCFWTRRSILGPGVIKSLEVYLFQALKKFVQDPRTAWGPEVPVEISHYTARKLATIEFPCCMLLLQEATIRLRGCRPIPTLCLIPIVIVAPCTNSEFEYSTLRFGSEPELRSRSRSLNFFMRVSGDQGPARKQNREKTCVLWPTGVVPSLHAYRGQDIASLFLSSSLVWAVFDPGEGSAFLRRCSMTRSGCSLLPLRWATLSEARSLGNLEKHVALASFRSISGLRSETWKLGSGTWKLEPGTWKLGSGTQRPASLDVEFSIFSGSFAGGGAAVFPALGQGSFRGTTPTELDECSKAFYPPSYQAYIGFHYHLDSRTRRERWFSSYLLVVVLCAYGVPRNSSFDSPAYVTYQSCEPGRKMLCAASEPFICLLWSYEPGRIGGVWGLLD</sequence>
<evidence type="ECO:0000313" key="1">
    <source>
        <dbReference type="EMBL" id="KAF3552750.1"/>
    </source>
</evidence>
<name>A0A8S9QQV9_BRACR</name>
<comment type="caution">
    <text evidence="1">The sequence shown here is derived from an EMBL/GenBank/DDBJ whole genome shotgun (WGS) entry which is preliminary data.</text>
</comment>
<dbReference type="Proteomes" id="UP000712600">
    <property type="component" value="Unassembled WGS sequence"/>
</dbReference>
<protein>
    <submittedName>
        <fullName evidence="1">Uncharacterized protein</fullName>
    </submittedName>
</protein>
<gene>
    <name evidence="1" type="ORF">F2Q69_00015728</name>
</gene>